<dbReference type="GO" id="GO:0000105">
    <property type="term" value="P:L-histidine biosynthetic process"/>
    <property type="evidence" value="ECO:0007669"/>
    <property type="project" value="UniProtKB-UniRule"/>
</dbReference>
<evidence type="ECO:0000256" key="5">
    <source>
        <dbReference type="ARBA" id="ARBA00023239"/>
    </source>
</evidence>
<sequence length="199" mass="21723">MTNVLREAQIERNTKETQIKLTLNLDGTGKAAVDTGCGFLNHMLELMSAHGCFDLNVCCRGDVAVDYHHTTEDVAITLGEAFSKALLDKRGITRYGQQLLPMDEALVLVAVDISGRSYLGYQADIPAGKVGDFDTELAEEFMQALCRTAGFTLHIRKLAGHNAHHIIEAMFKGLGRSLRQAVAVDAQNAWHIPSTKGVI</sequence>
<dbReference type="Pfam" id="PF00475">
    <property type="entry name" value="IGPD"/>
    <property type="match status" value="1"/>
</dbReference>
<evidence type="ECO:0000256" key="2">
    <source>
        <dbReference type="ARBA" id="ARBA00016664"/>
    </source>
</evidence>
<dbReference type="NCBIfam" id="NF002114">
    <property type="entry name" value="PRK00951.2-4"/>
    <property type="match status" value="1"/>
</dbReference>
<dbReference type="PROSITE" id="PS00954">
    <property type="entry name" value="IGP_DEHYDRATASE_1"/>
    <property type="match status" value="1"/>
</dbReference>
<proteinExistence type="inferred from homology"/>
<keyword evidence="4 6" id="KW-0368">Histidine biosynthesis</keyword>
<keyword evidence="3 6" id="KW-0028">Amino-acid biosynthesis</keyword>
<evidence type="ECO:0000256" key="1">
    <source>
        <dbReference type="ARBA" id="ARBA00005047"/>
    </source>
</evidence>
<evidence type="ECO:0000313" key="9">
    <source>
        <dbReference type="Proteomes" id="UP000824124"/>
    </source>
</evidence>
<dbReference type="Proteomes" id="UP000824124">
    <property type="component" value="Unassembled WGS sequence"/>
</dbReference>
<gene>
    <name evidence="6 8" type="primary">hisB</name>
    <name evidence="8" type="ORF">IAB00_01440</name>
</gene>
<comment type="pathway">
    <text evidence="1 6 7">Amino-acid biosynthesis; L-histidine biosynthesis; L-histidine from 5-phospho-alpha-D-ribose 1-diphosphate: step 6/9.</text>
</comment>
<dbReference type="SUPFAM" id="SSF54211">
    <property type="entry name" value="Ribosomal protein S5 domain 2-like"/>
    <property type="match status" value="2"/>
</dbReference>
<organism evidence="8 9">
    <name type="scientific">Candidatus Avidehalobacter gallistercoris</name>
    <dbReference type="NCBI Taxonomy" id="2840694"/>
    <lineage>
        <taxon>Bacteria</taxon>
        <taxon>Bacillati</taxon>
        <taxon>Bacillota</taxon>
        <taxon>Clostridia</taxon>
        <taxon>Eubacteriales</taxon>
        <taxon>Peptococcaceae</taxon>
        <taxon>Peptococcaceae incertae sedis</taxon>
        <taxon>Candidatus Avidehalobacter</taxon>
    </lineage>
</organism>
<evidence type="ECO:0000313" key="8">
    <source>
        <dbReference type="EMBL" id="HIU09911.1"/>
    </source>
</evidence>
<dbReference type="PROSITE" id="PS00955">
    <property type="entry name" value="IGP_DEHYDRATASE_2"/>
    <property type="match status" value="1"/>
</dbReference>
<dbReference type="InterPro" id="IPR020568">
    <property type="entry name" value="Ribosomal_Su5_D2-typ_SF"/>
</dbReference>
<dbReference type="PANTHER" id="PTHR23133:SF2">
    <property type="entry name" value="IMIDAZOLEGLYCEROL-PHOSPHATE DEHYDRATASE"/>
    <property type="match status" value="1"/>
</dbReference>
<dbReference type="FunFam" id="3.30.230.40:FF:000003">
    <property type="entry name" value="Imidazoleglycerol-phosphate dehydratase HisB"/>
    <property type="match status" value="1"/>
</dbReference>
<reference evidence="8" key="1">
    <citation type="submission" date="2020-10" db="EMBL/GenBank/DDBJ databases">
        <authorList>
            <person name="Gilroy R."/>
        </authorList>
    </citation>
    <scope>NUCLEOTIDE SEQUENCE</scope>
    <source>
        <strain evidence="8">2830</strain>
    </source>
</reference>
<evidence type="ECO:0000256" key="7">
    <source>
        <dbReference type="RuleBase" id="RU000599"/>
    </source>
</evidence>
<dbReference type="GO" id="GO:0004424">
    <property type="term" value="F:imidazoleglycerol-phosphate dehydratase activity"/>
    <property type="evidence" value="ECO:0007669"/>
    <property type="project" value="UniProtKB-UniRule"/>
</dbReference>
<dbReference type="CDD" id="cd07914">
    <property type="entry name" value="IGPD"/>
    <property type="match status" value="1"/>
</dbReference>
<dbReference type="EC" id="4.2.1.19" evidence="6 7"/>
<reference evidence="8" key="2">
    <citation type="journal article" date="2021" name="PeerJ">
        <title>Extensive microbial diversity within the chicken gut microbiome revealed by metagenomics and culture.</title>
        <authorList>
            <person name="Gilroy R."/>
            <person name="Ravi A."/>
            <person name="Getino M."/>
            <person name="Pursley I."/>
            <person name="Horton D.L."/>
            <person name="Alikhan N.F."/>
            <person name="Baker D."/>
            <person name="Gharbi K."/>
            <person name="Hall N."/>
            <person name="Watson M."/>
            <person name="Adriaenssens E.M."/>
            <person name="Foster-Nyarko E."/>
            <person name="Jarju S."/>
            <person name="Secka A."/>
            <person name="Antonio M."/>
            <person name="Oren A."/>
            <person name="Chaudhuri R.R."/>
            <person name="La Ragione R."/>
            <person name="Hildebrand F."/>
            <person name="Pallen M.J."/>
        </authorList>
    </citation>
    <scope>NUCLEOTIDE SEQUENCE</scope>
    <source>
        <strain evidence="8">2830</strain>
    </source>
</reference>
<dbReference type="FunFam" id="3.30.230.40:FF:000001">
    <property type="entry name" value="Imidazoleglycerol-phosphate dehydratase HisB"/>
    <property type="match status" value="1"/>
</dbReference>
<keyword evidence="5 6" id="KW-0456">Lyase</keyword>
<name>A0A9D1HKB2_9FIRM</name>
<evidence type="ECO:0000256" key="4">
    <source>
        <dbReference type="ARBA" id="ARBA00023102"/>
    </source>
</evidence>
<dbReference type="InterPro" id="IPR038494">
    <property type="entry name" value="IGPD_sf"/>
</dbReference>
<dbReference type="AlphaFoldDB" id="A0A9D1HKB2"/>
<dbReference type="GO" id="GO:0005737">
    <property type="term" value="C:cytoplasm"/>
    <property type="evidence" value="ECO:0007669"/>
    <property type="project" value="UniProtKB-SubCell"/>
</dbReference>
<dbReference type="InterPro" id="IPR000807">
    <property type="entry name" value="ImidazoleglycerolP_deHydtase"/>
</dbReference>
<dbReference type="InterPro" id="IPR020565">
    <property type="entry name" value="ImidazoleglycerP_deHydtase_CS"/>
</dbReference>
<dbReference type="NCBIfam" id="NF002111">
    <property type="entry name" value="PRK00951.2-1"/>
    <property type="match status" value="1"/>
</dbReference>
<dbReference type="EMBL" id="DVMH01000009">
    <property type="protein sequence ID" value="HIU09911.1"/>
    <property type="molecule type" value="Genomic_DNA"/>
</dbReference>
<protein>
    <recommendedName>
        <fullName evidence="2 6">Imidazoleglycerol-phosphate dehydratase</fullName>
        <shortName evidence="6">IGPD</shortName>
        <ecNumber evidence="6 7">4.2.1.19</ecNumber>
    </recommendedName>
</protein>
<accession>A0A9D1HKB2</accession>
<comment type="similarity">
    <text evidence="6 7">Belongs to the imidazoleglycerol-phosphate dehydratase family.</text>
</comment>
<dbReference type="HAMAP" id="MF_00076">
    <property type="entry name" value="HisB"/>
    <property type="match status" value="1"/>
</dbReference>
<dbReference type="PANTHER" id="PTHR23133">
    <property type="entry name" value="IMIDAZOLEGLYCEROL-PHOSPHATE DEHYDRATASE HIS7"/>
    <property type="match status" value="1"/>
</dbReference>
<comment type="subcellular location">
    <subcellularLocation>
        <location evidence="6 7">Cytoplasm</location>
    </subcellularLocation>
</comment>
<comment type="caution">
    <text evidence="8">The sequence shown here is derived from an EMBL/GenBank/DDBJ whole genome shotgun (WGS) entry which is preliminary data.</text>
</comment>
<keyword evidence="6" id="KW-0963">Cytoplasm</keyword>
<comment type="catalytic activity">
    <reaction evidence="6 7">
        <text>D-erythro-1-(imidazol-4-yl)glycerol 3-phosphate = 3-(imidazol-4-yl)-2-oxopropyl phosphate + H2O</text>
        <dbReference type="Rhea" id="RHEA:11040"/>
        <dbReference type="ChEBI" id="CHEBI:15377"/>
        <dbReference type="ChEBI" id="CHEBI:57766"/>
        <dbReference type="ChEBI" id="CHEBI:58278"/>
        <dbReference type="EC" id="4.2.1.19"/>
    </reaction>
</comment>
<evidence type="ECO:0000256" key="3">
    <source>
        <dbReference type="ARBA" id="ARBA00022605"/>
    </source>
</evidence>
<evidence type="ECO:0000256" key="6">
    <source>
        <dbReference type="HAMAP-Rule" id="MF_00076"/>
    </source>
</evidence>
<dbReference type="Gene3D" id="3.30.230.40">
    <property type="entry name" value="Imidazole glycerol phosphate dehydratase, domain 1"/>
    <property type="match status" value="2"/>
</dbReference>